<dbReference type="AlphaFoldDB" id="A0A1R4GD13"/>
<dbReference type="Proteomes" id="UP000195787">
    <property type="component" value="Unassembled WGS sequence"/>
</dbReference>
<reference evidence="1 2" key="1">
    <citation type="submission" date="2017-02" db="EMBL/GenBank/DDBJ databases">
        <authorList>
            <person name="Peterson S.W."/>
        </authorList>
    </citation>
    <scope>NUCLEOTIDE SEQUENCE [LARGE SCALE GENOMIC DNA]</scope>
    <source>
        <strain evidence="1 2">LMG 22410</strain>
    </source>
</reference>
<organism evidence="1 2">
    <name type="scientific">Agrococcus casei LMG 22410</name>
    <dbReference type="NCBI Taxonomy" id="1255656"/>
    <lineage>
        <taxon>Bacteria</taxon>
        <taxon>Bacillati</taxon>
        <taxon>Actinomycetota</taxon>
        <taxon>Actinomycetes</taxon>
        <taxon>Micrococcales</taxon>
        <taxon>Microbacteriaceae</taxon>
        <taxon>Agrococcus</taxon>
    </lineage>
</organism>
<evidence type="ECO:0000313" key="2">
    <source>
        <dbReference type="Proteomes" id="UP000195787"/>
    </source>
</evidence>
<dbReference type="EMBL" id="FUHU01000043">
    <property type="protein sequence ID" value="SJM66089.1"/>
    <property type="molecule type" value="Genomic_DNA"/>
</dbReference>
<gene>
    <name evidence="1" type="ORF">CZ674_11035</name>
</gene>
<protein>
    <submittedName>
        <fullName evidence="1">Uncharacterized protein</fullName>
    </submittedName>
</protein>
<sequence length="39" mass="4251">MGHVEAADLLRSAFISQVSALRAHDLAVGLQLFDRSIEI</sequence>
<keyword evidence="2" id="KW-1185">Reference proteome</keyword>
<evidence type="ECO:0000313" key="1">
    <source>
        <dbReference type="EMBL" id="SJM66089.1"/>
    </source>
</evidence>
<accession>A0A1R4GD13</accession>
<name>A0A1R4GD13_9MICO</name>
<proteinExistence type="predicted"/>